<proteinExistence type="predicted"/>
<gene>
    <name evidence="1" type="ORF">ERS852582_02602</name>
</gene>
<evidence type="ECO:0000313" key="2">
    <source>
        <dbReference type="Proteomes" id="UP000095649"/>
    </source>
</evidence>
<sequence>MLKTYITTVPLQGKLDPMLYQRERAEAPTATCFPIVQVMRDTLEPGDTVRLLAIRQENADTARNYQRLLEELAQLGIAEAQVELVPLPEDQRPETLIGLCRDLVDALPQVTRVYACITYGSKSIPVVTLTALSCAEATHTELEVGGVYYGEVKRENGKVVGARLYEMAALYQLAGLVGTMRDSKTAEEVFRQLIWMSQHRED</sequence>
<protein>
    <submittedName>
        <fullName evidence="1">Uncharacterized protein</fullName>
    </submittedName>
</protein>
<dbReference type="EMBL" id="CYXN01000036">
    <property type="protein sequence ID" value="CUN22480.1"/>
    <property type="molecule type" value="Genomic_DNA"/>
</dbReference>
<dbReference type="OrthoDB" id="10011729at2"/>
<reference evidence="1 2" key="1">
    <citation type="submission" date="2015-09" db="EMBL/GenBank/DDBJ databases">
        <authorList>
            <consortium name="Pathogen Informatics"/>
        </authorList>
    </citation>
    <scope>NUCLEOTIDE SEQUENCE [LARGE SCALE GENOMIC DNA]</scope>
    <source>
        <strain evidence="1 2">2789STDY5834970</strain>
    </source>
</reference>
<evidence type="ECO:0000313" key="1">
    <source>
        <dbReference type="EMBL" id="CUN22480.1"/>
    </source>
</evidence>
<name>A0A173V6W1_9FIRM</name>
<dbReference type="AlphaFoldDB" id="A0A173V6W1"/>
<dbReference type="Proteomes" id="UP000095649">
    <property type="component" value="Unassembled WGS sequence"/>
</dbReference>
<dbReference type="RefSeq" id="WP_055186894.1">
    <property type="nucleotide sequence ID" value="NZ_CYXN01000036.1"/>
</dbReference>
<organism evidence="1 2">
    <name type="scientific">Faecalibacterium prausnitzii</name>
    <dbReference type="NCBI Taxonomy" id="853"/>
    <lineage>
        <taxon>Bacteria</taxon>
        <taxon>Bacillati</taxon>
        <taxon>Bacillota</taxon>
        <taxon>Clostridia</taxon>
        <taxon>Eubacteriales</taxon>
        <taxon>Oscillospiraceae</taxon>
        <taxon>Faecalibacterium</taxon>
    </lineage>
</organism>
<accession>A0A173V6W1</accession>